<feature type="domain" description="PD-(D/E)XK nuclease-like" evidence="2">
    <location>
        <begin position="206"/>
        <end position="436"/>
    </location>
</feature>
<dbReference type="AlphaFoldDB" id="A0A0C4EEX6"/>
<evidence type="ECO:0000256" key="1">
    <source>
        <dbReference type="SAM" id="MobiDB-lite"/>
    </source>
</evidence>
<dbReference type="EMBL" id="ADBL01002784">
    <property type="status" value="NOT_ANNOTATED_CDS"/>
    <property type="molecule type" value="Genomic_DNA"/>
</dbReference>
<evidence type="ECO:0000313" key="5">
    <source>
        <dbReference type="Proteomes" id="UP000011715"/>
    </source>
</evidence>
<dbReference type="EnsemblFungi" id="MAPG_11308T0">
    <property type="protein sequence ID" value="MAPG_11308T0"/>
    <property type="gene ID" value="MAPG_11308"/>
</dbReference>
<evidence type="ECO:0000259" key="2">
    <source>
        <dbReference type="Pfam" id="PF20516"/>
    </source>
</evidence>
<dbReference type="STRING" id="644358.A0A0C4EEX6"/>
<reference evidence="3" key="2">
    <citation type="submission" date="2010-05" db="EMBL/GenBank/DDBJ databases">
        <title>The Genome Sequence of Magnaporthe poae strain ATCC 64411.</title>
        <authorList>
            <consortium name="The Broad Institute Genome Sequencing Platform"/>
            <consortium name="Broad Institute Genome Sequencing Center for Infectious Disease"/>
            <person name="Ma L.-J."/>
            <person name="Dead R."/>
            <person name="Young S."/>
            <person name="Zeng Q."/>
            <person name="Koehrsen M."/>
            <person name="Alvarado L."/>
            <person name="Berlin A."/>
            <person name="Chapman S.B."/>
            <person name="Chen Z."/>
            <person name="Freedman E."/>
            <person name="Gellesch M."/>
            <person name="Goldberg J."/>
            <person name="Griggs A."/>
            <person name="Gujja S."/>
            <person name="Heilman E.R."/>
            <person name="Heiman D."/>
            <person name="Hepburn T."/>
            <person name="Howarth C."/>
            <person name="Jen D."/>
            <person name="Larson L."/>
            <person name="Mehta T."/>
            <person name="Neiman D."/>
            <person name="Pearson M."/>
            <person name="Roberts A."/>
            <person name="Saif S."/>
            <person name="Shea T."/>
            <person name="Shenoy N."/>
            <person name="Sisk P."/>
            <person name="Stolte C."/>
            <person name="Sykes S."/>
            <person name="Walk T."/>
            <person name="White J."/>
            <person name="Yandava C."/>
            <person name="Haas B."/>
            <person name="Nusbaum C."/>
            <person name="Birren B."/>
        </authorList>
    </citation>
    <scope>NUCLEOTIDE SEQUENCE</scope>
    <source>
        <strain evidence="3">ATCC 64411</strain>
    </source>
</reference>
<dbReference type="InterPro" id="IPR046797">
    <property type="entry name" value="PDDEXK_12"/>
</dbReference>
<dbReference type="Proteomes" id="UP000011715">
    <property type="component" value="Unassembled WGS sequence"/>
</dbReference>
<dbReference type="OMA" id="HEHEASW"/>
<dbReference type="Pfam" id="PF20516">
    <property type="entry name" value="PDDEXK_12"/>
    <property type="match status" value="1"/>
</dbReference>
<keyword evidence="5" id="KW-1185">Reference proteome</keyword>
<dbReference type="OrthoDB" id="4161186at2759"/>
<protein>
    <recommendedName>
        <fullName evidence="2">PD-(D/E)XK nuclease-like domain-containing protein</fullName>
    </recommendedName>
</protein>
<reference evidence="5" key="1">
    <citation type="submission" date="2010-05" db="EMBL/GenBank/DDBJ databases">
        <title>The genome sequence of Magnaporthe poae strain ATCC 64411.</title>
        <authorList>
            <person name="Ma L.-J."/>
            <person name="Dead R."/>
            <person name="Young S."/>
            <person name="Zeng Q."/>
            <person name="Koehrsen M."/>
            <person name="Alvarado L."/>
            <person name="Berlin A."/>
            <person name="Chapman S.B."/>
            <person name="Chen Z."/>
            <person name="Freedman E."/>
            <person name="Gellesch M."/>
            <person name="Goldberg J."/>
            <person name="Griggs A."/>
            <person name="Gujja S."/>
            <person name="Heilman E.R."/>
            <person name="Heiman D."/>
            <person name="Hepburn T."/>
            <person name="Howarth C."/>
            <person name="Jen D."/>
            <person name="Larson L."/>
            <person name="Mehta T."/>
            <person name="Neiman D."/>
            <person name="Pearson M."/>
            <person name="Roberts A."/>
            <person name="Saif S."/>
            <person name="Shea T."/>
            <person name="Shenoy N."/>
            <person name="Sisk P."/>
            <person name="Stolte C."/>
            <person name="Sykes S."/>
            <person name="Walk T."/>
            <person name="White J."/>
            <person name="Yandava C."/>
            <person name="Haas B."/>
            <person name="Nusbaum C."/>
            <person name="Birren B."/>
        </authorList>
    </citation>
    <scope>NUCLEOTIDE SEQUENCE [LARGE SCALE GENOMIC DNA]</scope>
    <source>
        <strain evidence="5">ATCC 64411 / 73-15</strain>
    </source>
</reference>
<name>A0A0C4EEX6_MAGP6</name>
<dbReference type="VEuPathDB" id="FungiDB:MAPG_11308"/>
<sequence>MWGRGATICPIPTAIGRCVSTHCLQHQISTTHGSRLSQSHPINGQATRSRSGSRAPRSTTALIGSNSLSRLSRRFAGRPPDEMEEDGPPRARLAYRPPRSAGSLDTSSTTSRTRSSDQMSAPERRRRRRMMELGREPVNTVSFATVHDSSHFCPNLLQLLTDFNAVNGGGRPFVSHSCKNDLAKVWNFAEPESVYFEPSGANDGTVDETLESPALSDVRNLLDTAVEYTRLEQDEAGWNAAVYFPLLRLAVPQHNRVDITPCTAARIQPGYIPSGTPNGKNVGMCLTIDPVWPKRMPHSTHALQAIRSICLGLPGLSINHTEFRPLCDKPIAVSIETKRAGTHVDDSHLQLGVWQAAHWNMLETLASQSAMEDLGFLPSIYIVGHEWKFAAATRSGGRTTTLWTDCTIGSTSSIQGIYRIVWCIRRLVRYSTEVYWPWFESNVLSEEQEGAGTAPTDPVVVYVDVPPAAALGT</sequence>
<reference evidence="4" key="5">
    <citation type="submission" date="2015-06" db="UniProtKB">
        <authorList>
            <consortium name="EnsemblFungi"/>
        </authorList>
    </citation>
    <scope>IDENTIFICATION</scope>
    <source>
        <strain evidence="4">ATCC 64411</strain>
    </source>
</reference>
<feature type="compositionally biased region" description="Low complexity" evidence="1">
    <location>
        <begin position="90"/>
        <end position="113"/>
    </location>
</feature>
<proteinExistence type="predicted"/>
<gene>
    <name evidence="3" type="ORF">MAPG_11308</name>
</gene>
<feature type="region of interest" description="Disordered" evidence="1">
    <location>
        <begin position="29"/>
        <end position="132"/>
    </location>
</feature>
<reference evidence="3" key="3">
    <citation type="submission" date="2011-03" db="EMBL/GenBank/DDBJ databases">
        <title>Annotation of Magnaporthe poae ATCC 64411.</title>
        <authorList>
            <person name="Ma L.-J."/>
            <person name="Dead R."/>
            <person name="Young S.K."/>
            <person name="Zeng Q."/>
            <person name="Gargeya S."/>
            <person name="Fitzgerald M."/>
            <person name="Haas B."/>
            <person name="Abouelleil A."/>
            <person name="Alvarado L."/>
            <person name="Arachchi H.M."/>
            <person name="Berlin A."/>
            <person name="Brown A."/>
            <person name="Chapman S.B."/>
            <person name="Chen Z."/>
            <person name="Dunbar C."/>
            <person name="Freedman E."/>
            <person name="Gearin G."/>
            <person name="Gellesch M."/>
            <person name="Goldberg J."/>
            <person name="Griggs A."/>
            <person name="Gujja S."/>
            <person name="Heiman D."/>
            <person name="Howarth C."/>
            <person name="Larson L."/>
            <person name="Lui A."/>
            <person name="MacDonald P.J.P."/>
            <person name="Mehta T."/>
            <person name="Montmayeur A."/>
            <person name="Murphy C."/>
            <person name="Neiman D."/>
            <person name="Pearson M."/>
            <person name="Priest M."/>
            <person name="Roberts A."/>
            <person name="Saif S."/>
            <person name="Shea T."/>
            <person name="Shenoy N."/>
            <person name="Sisk P."/>
            <person name="Stolte C."/>
            <person name="Sykes S."/>
            <person name="Yandava C."/>
            <person name="Wortman J."/>
            <person name="Nusbaum C."/>
            <person name="Birren B."/>
        </authorList>
    </citation>
    <scope>NUCLEOTIDE SEQUENCE</scope>
    <source>
        <strain evidence="3">ATCC 64411</strain>
    </source>
</reference>
<feature type="compositionally biased region" description="Polar residues" evidence="1">
    <location>
        <begin position="29"/>
        <end position="70"/>
    </location>
</feature>
<organism evidence="4 5">
    <name type="scientific">Magnaporthiopsis poae (strain ATCC 64411 / 73-15)</name>
    <name type="common">Kentucky bluegrass fungus</name>
    <name type="synonym">Magnaporthe poae</name>
    <dbReference type="NCBI Taxonomy" id="644358"/>
    <lineage>
        <taxon>Eukaryota</taxon>
        <taxon>Fungi</taxon>
        <taxon>Dikarya</taxon>
        <taxon>Ascomycota</taxon>
        <taxon>Pezizomycotina</taxon>
        <taxon>Sordariomycetes</taxon>
        <taxon>Sordariomycetidae</taxon>
        <taxon>Magnaporthales</taxon>
        <taxon>Magnaporthaceae</taxon>
        <taxon>Magnaporthiopsis</taxon>
    </lineage>
</organism>
<dbReference type="eggNOG" id="ENOG502SSXD">
    <property type="taxonomic scope" value="Eukaryota"/>
</dbReference>
<evidence type="ECO:0000313" key="4">
    <source>
        <dbReference type="EnsemblFungi" id="MAPG_11308T0"/>
    </source>
</evidence>
<evidence type="ECO:0000313" key="3">
    <source>
        <dbReference type="EMBL" id="KLU92362.1"/>
    </source>
</evidence>
<accession>A0A0C4EEX6</accession>
<dbReference type="EMBL" id="GL876980">
    <property type="protein sequence ID" value="KLU92362.1"/>
    <property type="molecule type" value="Genomic_DNA"/>
</dbReference>
<reference evidence="4" key="4">
    <citation type="journal article" date="2015" name="G3 (Bethesda)">
        <title>Genome sequences of three phytopathogenic species of the Magnaporthaceae family of fungi.</title>
        <authorList>
            <person name="Okagaki L.H."/>
            <person name="Nunes C.C."/>
            <person name="Sailsbery J."/>
            <person name="Clay B."/>
            <person name="Brown D."/>
            <person name="John T."/>
            <person name="Oh Y."/>
            <person name="Young N."/>
            <person name="Fitzgerald M."/>
            <person name="Haas B.J."/>
            <person name="Zeng Q."/>
            <person name="Young S."/>
            <person name="Adiconis X."/>
            <person name="Fan L."/>
            <person name="Levin J.Z."/>
            <person name="Mitchell T.K."/>
            <person name="Okubara P.A."/>
            <person name="Farman M.L."/>
            <person name="Kohn L.M."/>
            <person name="Birren B."/>
            <person name="Ma L.-J."/>
            <person name="Dean R.A."/>
        </authorList>
    </citation>
    <scope>NUCLEOTIDE SEQUENCE</scope>
    <source>
        <strain evidence="4">ATCC 64411 / 73-15</strain>
    </source>
</reference>